<comment type="similarity">
    <text evidence="1">Belongs to the protease inhibitor I13 (potato type I serine protease inhibitor) family.</text>
</comment>
<evidence type="ECO:0008006" key="7">
    <source>
        <dbReference type="Google" id="ProtNLM"/>
    </source>
</evidence>
<comment type="caution">
    <text evidence="5">The sequence shown here is derived from an EMBL/GenBank/DDBJ whole genome shotgun (WGS) entry which is preliminary data.</text>
</comment>
<accession>A0ABR2EP34</accession>
<evidence type="ECO:0000256" key="3">
    <source>
        <dbReference type="ARBA" id="ARBA00022900"/>
    </source>
</evidence>
<evidence type="ECO:0000256" key="2">
    <source>
        <dbReference type="ARBA" id="ARBA00022690"/>
    </source>
</evidence>
<keyword evidence="3" id="KW-0722">Serine protease inhibitor</keyword>
<dbReference type="InterPro" id="IPR000864">
    <property type="entry name" value="Prot_inh_pot1"/>
</dbReference>
<dbReference type="EMBL" id="JBBPBM010000011">
    <property type="protein sequence ID" value="KAK8563758.1"/>
    <property type="molecule type" value="Genomic_DNA"/>
</dbReference>
<dbReference type="SUPFAM" id="SSF54654">
    <property type="entry name" value="CI-2 family of serine protease inhibitors"/>
    <property type="match status" value="1"/>
</dbReference>
<evidence type="ECO:0000313" key="5">
    <source>
        <dbReference type="EMBL" id="KAK8563758.1"/>
    </source>
</evidence>
<dbReference type="PANTHER" id="PTHR33091:SF29">
    <property type="entry name" value="SUBTILISIN INHIBITOR 1"/>
    <property type="match status" value="1"/>
</dbReference>
<dbReference type="Gene3D" id="3.30.10.10">
    <property type="entry name" value="Trypsin Inhibitor V, subunit A"/>
    <property type="match status" value="1"/>
</dbReference>
<evidence type="ECO:0000256" key="1">
    <source>
        <dbReference type="ARBA" id="ARBA00008210"/>
    </source>
</evidence>
<keyword evidence="2" id="KW-0646">Protease inhibitor</keyword>
<dbReference type="PRINTS" id="PR00292">
    <property type="entry name" value="POTATOINHBTR"/>
</dbReference>
<feature type="region of interest" description="Disordered" evidence="4">
    <location>
        <begin position="1"/>
        <end position="26"/>
    </location>
</feature>
<name>A0ABR2EP34_9ROSI</name>
<organism evidence="5 6">
    <name type="scientific">Hibiscus sabdariffa</name>
    <name type="common">roselle</name>
    <dbReference type="NCBI Taxonomy" id="183260"/>
    <lineage>
        <taxon>Eukaryota</taxon>
        <taxon>Viridiplantae</taxon>
        <taxon>Streptophyta</taxon>
        <taxon>Embryophyta</taxon>
        <taxon>Tracheophyta</taxon>
        <taxon>Spermatophyta</taxon>
        <taxon>Magnoliopsida</taxon>
        <taxon>eudicotyledons</taxon>
        <taxon>Gunneridae</taxon>
        <taxon>Pentapetalae</taxon>
        <taxon>rosids</taxon>
        <taxon>malvids</taxon>
        <taxon>Malvales</taxon>
        <taxon>Malvaceae</taxon>
        <taxon>Malvoideae</taxon>
        <taxon>Hibiscus</taxon>
    </lineage>
</organism>
<dbReference type="Proteomes" id="UP001472677">
    <property type="component" value="Unassembled WGS sequence"/>
</dbReference>
<keyword evidence="6" id="KW-1185">Reference proteome</keyword>
<dbReference type="PANTHER" id="PTHR33091">
    <property type="entry name" value="PROTEIN, PUTATIVE, EXPRESSED-RELATED"/>
    <property type="match status" value="1"/>
</dbReference>
<gene>
    <name evidence="5" type="ORF">V6N12_035898</name>
</gene>
<evidence type="ECO:0000313" key="6">
    <source>
        <dbReference type="Proteomes" id="UP001472677"/>
    </source>
</evidence>
<dbReference type="InterPro" id="IPR036354">
    <property type="entry name" value="Prot_inh_pot1_sf"/>
</dbReference>
<dbReference type="Pfam" id="PF00280">
    <property type="entry name" value="potato_inhibit"/>
    <property type="match status" value="1"/>
</dbReference>
<reference evidence="5 6" key="1">
    <citation type="journal article" date="2024" name="G3 (Bethesda)">
        <title>Genome assembly of Hibiscus sabdariffa L. provides insights into metabolisms of medicinal natural products.</title>
        <authorList>
            <person name="Kim T."/>
        </authorList>
    </citation>
    <scope>NUCLEOTIDE SEQUENCE [LARGE SCALE GENOMIC DNA]</scope>
    <source>
        <strain evidence="5">TK-2024</strain>
        <tissue evidence="5">Old leaves</tissue>
    </source>
</reference>
<sequence>MADNQETESSEKQPNELTDSAPILPRTFGVLPGSNAAPKMEWPELVGLTPDEAETKIKEDMPRAQIQVVQPNNFVTMDFNRTRVRLYLDPSGKVERPPRIG</sequence>
<protein>
    <recommendedName>
        <fullName evidence="7">Subtilisin inhibitor 1</fullName>
    </recommendedName>
</protein>
<evidence type="ECO:0000256" key="4">
    <source>
        <dbReference type="SAM" id="MobiDB-lite"/>
    </source>
</evidence>
<proteinExistence type="inferred from homology"/>